<dbReference type="EMBL" id="JACCJC010000014">
    <property type="protein sequence ID" value="KAF6237348.1"/>
    <property type="molecule type" value="Genomic_DNA"/>
</dbReference>
<evidence type="ECO:0000313" key="2">
    <source>
        <dbReference type="EMBL" id="KAF6237348.1"/>
    </source>
</evidence>
<feature type="compositionally biased region" description="Basic and acidic residues" evidence="1">
    <location>
        <begin position="202"/>
        <end position="220"/>
    </location>
</feature>
<feature type="region of interest" description="Disordered" evidence="1">
    <location>
        <begin position="382"/>
        <end position="413"/>
    </location>
</feature>
<evidence type="ECO:0000256" key="1">
    <source>
        <dbReference type="SAM" id="MobiDB-lite"/>
    </source>
</evidence>
<feature type="region of interest" description="Disordered" evidence="1">
    <location>
        <begin position="184"/>
        <end position="220"/>
    </location>
</feature>
<protein>
    <submittedName>
        <fullName evidence="2">Uncharacterized protein</fullName>
    </submittedName>
</protein>
<dbReference type="Proteomes" id="UP000578531">
    <property type="component" value="Unassembled WGS sequence"/>
</dbReference>
<proteinExistence type="predicted"/>
<dbReference type="GeneID" id="59285903"/>
<feature type="region of interest" description="Disordered" evidence="1">
    <location>
        <begin position="591"/>
        <end position="612"/>
    </location>
</feature>
<comment type="caution">
    <text evidence="2">The sequence shown here is derived from an EMBL/GenBank/DDBJ whole genome shotgun (WGS) entry which is preliminary data.</text>
</comment>
<reference evidence="2 3" key="1">
    <citation type="journal article" date="2020" name="Genomics">
        <title>Complete, high-quality genomes from long-read metagenomic sequencing of two wolf lichen thalli reveals enigmatic genome architecture.</title>
        <authorList>
            <person name="McKenzie S.K."/>
            <person name="Walston R.F."/>
            <person name="Allen J.L."/>
        </authorList>
    </citation>
    <scope>NUCLEOTIDE SEQUENCE [LARGE SCALE GENOMIC DNA]</scope>
    <source>
        <strain evidence="2">WasteWater2</strain>
    </source>
</reference>
<organism evidence="2 3">
    <name type="scientific">Letharia columbiana</name>
    <dbReference type="NCBI Taxonomy" id="112416"/>
    <lineage>
        <taxon>Eukaryota</taxon>
        <taxon>Fungi</taxon>
        <taxon>Dikarya</taxon>
        <taxon>Ascomycota</taxon>
        <taxon>Pezizomycotina</taxon>
        <taxon>Lecanoromycetes</taxon>
        <taxon>OSLEUM clade</taxon>
        <taxon>Lecanoromycetidae</taxon>
        <taxon>Lecanorales</taxon>
        <taxon>Lecanorineae</taxon>
        <taxon>Parmeliaceae</taxon>
        <taxon>Letharia</taxon>
    </lineage>
</organism>
<feature type="compositionally biased region" description="Basic and acidic residues" evidence="1">
    <location>
        <begin position="386"/>
        <end position="405"/>
    </location>
</feature>
<dbReference type="AlphaFoldDB" id="A0A8H6L6J6"/>
<dbReference type="OrthoDB" id="5369282at2759"/>
<accession>A0A8H6L6J6</accession>
<feature type="region of interest" description="Disordered" evidence="1">
    <location>
        <begin position="489"/>
        <end position="516"/>
    </location>
</feature>
<keyword evidence="3" id="KW-1185">Reference proteome</keyword>
<sequence>MKVKRNGLFHMALPQKTYFLLPSLKSWNSLFPSLFPSRSTVLNNEAASLVVSNIVHKSGTVSLLKNRPIPPTAVMYRHCSHQSPYQPSAGPVYLDYSRLDRGDDSMDERLRALELSVRHLSASELEEHRKRKACVQQEAIDRWAKIEEMHMVEQRAFAALQQCKFPPAKANNGKDNTHRQLSGVVCQHSQPKSRPRPLNFANEEHEQQQSPRTRHDQRGYLEFEIADQKRRLARMGLGGQQSDGECSISQAALPLRMIDPKSHLSPRTCAPKGKHAQQMQEQSKAQEQQSETPPSGSWVHERISHILLDAQARHGAGQRNLAQQKREEQKVQLPAAEPGNLHPGPSRMSGILPPVHTVHQDDVEQNVMSELAFSVHLRSKMASQEAYRKYKEEKDRKKEEEERKAAVSVPRSEATRTGSVKQLLASVKNPLEQKLEAAMVEAAKTEILQNEGLRDQSQQSQKGSRNAYETAIKYGESFWYKYDKSYPIPRQSNDHPTSADESARHSRISQREVPLYSSRTNDLRAAIEAIDKTSGDLLESPKRASGQNEPPLLFEPSTASISRNSEKCIIDAADLTLLTLKYPSFKEFRQPVSPWPIPPGEQTDTSSESREDKANVEDAVEAAPLADVDIQLEWEEVDDSLGTEGWSDVEQDFVDSMWTGSSSSSNVEWASDVASEANHASSGSLYLICVLQSLGVNAFFRFSRVSLLLLCALSWRVNVLLITSWVASLSTVFASYKVFSSDQSDDPSYSILHSRPNHQRQRHTVFIILGFGLGKYNIFRFIFNVPSNVSSQGGFHSNIIAFIVPSRYHGPTLDHLNIIAFIFSITISSS</sequence>
<gene>
    <name evidence="2" type="ORF">HO173_004238</name>
</gene>
<dbReference type="RefSeq" id="XP_037166672.1">
    <property type="nucleotide sequence ID" value="XM_037306162.1"/>
</dbReference>
<name>A0A8H6L6J6_9LECA</name>
<feature type="region of interest" description="Disordered" evidence="1">
    <location>
        <begin position="537"/>
        <end position="558"/>
    </location>
</feature>
<evidence type="ECO:0000313" key="3">
    <source>
        <dbReference type="Proteomes" id="UP000578531"/>
    </source>
</evidence>
<feature type="compositionally biased region" description="Low complexity" evidence="1">
    <location>
        <begin position="276"/>
        <end position="291"/>
    </location>
</feature>
<feature type="region of interest" description="Disordered" evidence="1">
    <location>
        <begin position="313"/>
        <end position="349"/>
    </location>
</feature>
<feature type="region of interest" description="Disordered" evidence="1">
    <location>
        <begin position="261"/>
        <end position="298"/>
    </location>
</feature>